<name>A0ABN6ILW8_9MYCO</name>
<reference evidence="1 2" key="1">
    <citation type="submission" date="2021-07" db="EMBL/GenBank/DDBJ databases">
        <title>Complete genome sequence of nontuberculous Mycobacterium sp. TY59.</title>
        <authorList>
            <person name="Fukushima K."/>
        </authorList>
    </citation>
    <scope>NUCLEOTIDE SEQUENCE [LARGE SCALE GENOMIC DNA]</scope>
    <source>
        <strain evidence="1 2">TY59</strain>
    </source>
</reference>
<dbReference type="EMBL" id="AP024828">
    <property type="protein sequence ID" value="BCZ24860.1"/>
    <property type="molecule type" value="Genomic_DNA"/>
</dbReference>
<evidence type="ECO:0000313" key="1">
    <source>
        <dbReference type="EMBL" id="BCZ24860.1"/>
    </source>
</evidence>
<proteinExistence type="predicted"/>
<protein>
    <recommendedName>
        <fullName evidence="3">SinR family protein</fullName>
    </recommendedName>
</protein>
<evidence type="ECO:0000313" key="2">
    <source>
        <dbReference type="Proteomes" id="UP000826012"/>
    </source>
</evidence>
<gene>
    <name evidence="1" type="ORF">MTY59_47150</name>
</gene>
<keyword evidence="2" id="KW-1185">Reference proteome</keyword>
<dbReference type="Proteomes" id="UP000826012">
    <property type="component" value="Chromosome"/>
</dbReference>
<accession>A0ABN6ILW8</accession>
<evidence type="ECO:0008006" key="3">
    <source>
        <dbReference type="Google" id="ProtNLM"/>
    </source>
</evidence>
<reference evidence="1 2" key="2">
    <citation type="submission" date="2021-07" db="EMBL/GenBank/DDBJ databases">
        <authorList>
            <person name="Matsumoto Y."/>
            <person name="Motooka D."/>
            <person name="Nakamura S."/>
        </authorList>
    </citation>
    <scope>NUCLEOTIDE SEQUENCE [LARGE SCALE GENOMIC DNA]</scope>
    <source>
        <strain evidence="1 2">TY59</strain>
    </source>
</reference>
<sequence>MSGYIVSYDLSAPGRDYASLFSYLKSFPYHAHLLESSWAIITDKSAMEVCNEILAHIDSNDHVMVNEVTRNTAWFGLPAPVSEWLQKYLPAVATT</sequence>
<organism evidence="1 2">
    <name type="scientific">Mycobacterium senriense</name>
    <dbReference type="NCBI Taxonomy" id="2775496"/>
    <lineage>
        <taxon>Bacteria</taxon>
        <taxon>Bacillati</taxon>
        <taxon>Actinomycetota</taxon>
        <taxon>Actinomycetes</taxon>
        <taxon>Mycobacteriales</taxon>
        <taxon>Mycobacteriaceae</taxon>
        <taxon>Mycobacterium</taxon>
        <taxon>Mycobacterium avium complex (MAC)</taxon>
    </lineage>
</organism>
<dbReference type="RefSeq" id="WP_221043269.1">
    <property type="nucleotide sequence ID" value="NZ_AP024828.1"/>
</dbReference>